<keyword evidence="1" id="KW-0378">Hydrolase</keyword>
<reference evidence="1 2" key="1">
    <citation type="submission" date="2019-06" db="EMBL/GenBank/DDBJ databases">
        <title>Complete genome sequence of Ensifer mexicanus ITTG R7 isolated from nodules of Acacia angustissima (Mill.) Kuntze.</title>
        <authorList>
            <person name="Rincon-Rosales R."/>
            <person name="Rogel M.A."/>
            <person name="Guerrero G."/>
            <person name="Rincon-Molina C.I."/>
            <person name="Lopez-Lopez A."/>
            <person name="Martinez-Romero E."/>
        </authorList>
    </citation>
    <scope>NUCLEOTIDE SEQUENCE [LARGE SCALE GENOMIC DNA]</scope>
    <source>
        <strain evidence="1 2">ITTG R7</strain>
        <plasmid evidence="2">pemeittgr7b</plasmid>
    </source>
</reference>
<dbReference type="GO" id="GO:0004190">
    <property type="term" value="F:aspartic-type endopeptidase activity"/>
    <property type="evidence" value="ECO:0007669"/>
    <property type="project" value="InterPro"/>
</dbReference>
<proteinExistence type="predicted"/>
<dbReference type="PRINTS" id="PR00482">
    <property type="entry name" value="OMPTIN"/>
</dbReference>
<dbReference type="InterPro" id="IPR000036">
    <property type="entry name" value="Peptidase_A26_omptin"/>
</dbReference>
<dbReference type="InterPro" id="IPR053724">
    <property type="entry name" value="OMP_A26_sf"/>
</dbReference>
<dbReference type="GO" id="GO:0006508">
    <property type="term" value="P:proteolysis"/>
    <property type="evidence" value="ECO:0007669"/>
    <property type="project" value="UniProtKB-KW"/>
</dbReference>
<geneLocation type="plasmid" evidence="2">
    <name>pemeittgr7b</name>
</geneLocation>
<accession>A0A859QEH4</accession>
<evidence type="ECO:0000313" key="2">
    <source>
        <dbReference type="Proteomes" id="UP000510721"/>
    </source>
</evidence>
<dbReference type="Pfam" id="PF01278">
    <property type="entry name" value="Omptin"/>
    <property type="match status" value="1"/>
</dbReference>
<protein>
    <submittedName>
        <fullName evidence="1">Omptin family outer membrane protease</fullName>
    </submittedName>
</protein>
<keyword evidence="1" id="KW-0614">Plasmid</keyword>
<evidence type="ECO:0000313" key="1">
    <source>
        <dbReference type="EMBL" id="QLL64303.1"/>
    </source>
</evidence>
<dbReference type="KEGG" id="emx:FKV68_22960"/>
<gene>
    <name evidence="1" type="ORF">FKV68_22960</name>
</gene>
<keyword evidence="2" id="KW-1185">Reference proteome</keyword>
<dbReference type="Gene3D" id="2.40.128.90">
    <property type="entry name" value="OMPT-like"/>
    <property type="match status" value="1"/>
</dbReference>
<dbReference type="EMBL" id="CP041240">
    <property type="protein sequence ID" value="QLL64303.1"/>
    <property type="molecule type" value="Genomic_DNA"/>
</dbReference>
<sequence length="389" mass="42710">MTLHIGVCWQEAHGRHASNVVDSPECHSIPHHPHSHDVIPPASKSQRGDSAAMLAGKSENSARSPVRTAAAGTHNLTSLAVFAFGAFCATLTVATAAEETIYAAPDSSLVMGLGYLRLKGNELVYSAAGNRISHLIWETDAPVLTTGFKAELVDNWTISASAAIGFSGDSHMEDYDWTEPWGFGRGDWSHRSIHSHTDLDRYINLDIAAGRDFVINDATAINLHGGFKYTDVKWTAFGGSFTYSVDGFRDTTFHLPDSERGISYEQQYPGVFLGVEATTKFGNWTLSALLRSGVSVDAGDVDNHWHRKVRFEEEFSTLLFVSVGAKAIYQVTDRVSLFLAGNLDRYFREKAEATEYDRSTSPPRVNVGNDFAGMDLYAFTLSSGFKFKF</sequence>
<dbReference type="AlphaFoldDB" id="A0A859QEH4"/>
<organism evidence="1 2">
    <name type="scientific">Sinorhizobium mexicanum</name>
    <dbReference type="NCBI Taxonomy" id="375549"/>
    <lineage>
        <taxon>Bacteria</taxon>
        <taxon>Pseudomonadati</taxon>
        <taxon>Pseudomonadota</taxon>
        <taxon>Alphaproteobacteria</taxon>
        <taxon>Hyphomicrobiales</taxon>
        <taxon>Rhizobiaceae</taxon>
        <taxon>Sinorhizobium/Ensifer group</taxon>
        <taxon>Sinorhizobium</taxon>
    </lineage>
</organism>
<name>A0A859QEH4_9HYPH</name>
<dbReference type="Proteomes" id="UP000510721">
    <property type="component" value="Plasmid pEmeITTGR7b"/>
</dbReference>
<dbReference type="RefSeq" id="WP_180942182.1">
    <property type="nucleotide sequence ID" value="NZ_CP041240.1"/>
</dbReference>
<keyword evidence="1" id="KW-0645">Protease</keyword>
<dbReference type="InterPro" id="IPR020080">
    <property type="entry name" value="OM_adhesin/peptidase_omptin"/>
</dbReference>
<dbReference type="SUPFAM" id="SSF69917">
    <property type="entry name" value="OMPT-like"/>
    <property type="match status" value="1"/>
</dbReference>
<dbReference type="GO" id="GO:0009279">
    <property type="term" value="C:cell outer membrane"/>
    <property type="evidence" value="ECO:0007669"/>
    <property type="project" value="InterPro"/>
</dbReference>